<dbReference type="RefSeq" id="XP_033778601.1">
    <property type="nucleotide sequence ID" value="XM_033922710.1"/>
</dbReference>
<accession>A0A6P8PT75</accession>
<sequence>MAAPKKQYGLILPKKIQQKLSEVPRHAAFAEDSDEEESVGESLQKEALKKRVMKQTKLEMQKALEEDATVYEYDSIYMDLQRKKEENNAKLLSVKDKKPKYIQSLLKAVEMRKKEQERRTERKVQKEREMEGEEFKDKEAFVTSAYKKKLQERAEEDERERREAALEASLDVTKQKDLSGFYRHLLNQTVGEEQTPECSLREIRVKEEKVKGYADEPSQIKRSQMAVHQEKNPDADSDLGSDSSSGAEDKEVQKGDQVLASKKNLVSSDEDSSHDKQKEAHGGESHSHWEQKKSHRKGDGEMDQKEKDDEHEEKCEKPDRKEKEEHFSTRNYRTSEEEVRQRERDRKESNRSKEHKRERDKNGKDGRSRERSEKCRDKARERSEKHRQRQHPTKDEKREKIEKTQEREESSSLPSEKERQPGWDKDEALVDNQNPESSARLSGLPETKRKAAEEEGADEGTEPAEREPDNVSKFAKRSNEETILSARDRYLARQMARVSAKPYIEKEED</sequence>
<dbReference type="Proteomes" id="UP000515159">
    <property type="component" value="Chromosome 15"/>
</dbReference>
<organism evidence="7 8">
    <name type="scientific">Geotrypetes seraphini</name>
    <name type="common">Gaboon caecilian</name>
    <name type="synonym">Caecilia seraphini</name>
    <dbReference type="NCBI Taxonomy" id="260995"/>
    <lineage>
        <taxon>Eukaryota</taxon>
        <taxon>Metazoa</taxon>
        <taxon>Chordata</taxon>
        <taxon>Craniata</taxon>
        <taxon>Vertebrata</taxon>
        <taxon>Euteleostomi</taxon>
        <taxon>Amphibia</taxon>
        <taxon>Gymnophiona</taxon>
        <taxon>Geotrypetes</taxon>
    </lineage>
</organism>
<feature type="compositionally biased region" description="Basic and acidic residues" evidence="5">
    <location>
        <begin position="199"/>
        <end position="214"/>
    </location>
</feature>
<dbReference type="InterPro" id="IPR042816">
    <property type="entry name" value="Nsrp1"/>
</dbReference>
<feature type="region of interest" description="Disordered" evidence="5">
    <location>
        <begin position="113"/>
        <end position="136"/>
    </location>
</feature>
<dbReference type="CTD" id="84081"/>
<evidence type="ECO:0000256" key="3">
    <source>
        <dbReference type="ARBA" id="ARBA00023054"/>
    </source>
</evidence>
<dbReference type="PANTHER" id="PTHR31938">
    <property type="entry name" value="NUCLEAR SPECKLE SPLICING REGULATORY PROTEIN 1"/>
    <property type="match status" value="1"/>
</dbReference>
<evidence type="ECO:0000256" key="2">
    <source>
        <dbReference type="ARBA" id="ARBA00020556"/>
    </source>
</evidence>
<gene>
    <name evidence="8" type="primary">NSRP1</name>
</gene>
<dbReference type="PANTHER" id="PTHR31938:SF4">
    <property type="entry name" value="NUCLEAR SPECKLE SPLICING REGULATORY PROTEIN 1"/>
    <property type="match status" value="1"/>
</dbReference>
<dbReference type="GO" id="GO:0000381">
    <property type="term" value="P:regulation of alternative mRNA splicing, via spliceosome"/>
    <property type="evidence" value="ECO:0007669"/>
    <property type="project" value="InterPro"/>
</dbReference>
<dbReference type="FunCoup" id="A0A6P8PT75">
    <property type="interactions" value="2560"/>
</dbReference>
<dbReference type="AlphaFoldDB" id="A0A6P8PT75"/>
<dbReference type="InterPro" id="IPR018612">
    <property type="entry name" value="NSRP1_N"/>
</dbReference>
<feature type="compositionally biased region" description="Basic and acidic residues" evidence="5">
    <location>
        <begin position="392"/>
        <end position="428"/>
    </location>
</feature>
<comment type="similarity">
    <text evidence="1">Belongs to the NSRP1 family.</text>
</comment>
<name>A0A6P8PT75_GEOSA</name>
<dbReference type="OrthoDB" id="446635at2759"/>
<keyword evidence="3" id="KW-0175">Coiled coil</keyword>
<reference evidence="8" key="1">
    <citation type="submission" date="2025-08" db="UniProtKB">
        <authorList>
            <consortium name="RefSeq"/>
        </authorList>
    </citation>
    <scope>IDENTIFICATION</scope>
</reference>
<evidence type="ECO:0000256" key="4">
    <source>
        <dbReference type="ARBA" id="ARBA00030718"/>
    </source>
</evidence>
<evidence type="ECO:0000256" key="5">
    <source>
        <dbReference type="SAM" id="MobiDB-lite"/>
    </source>
</evidence>
<dbReference type="Pfam" id="PF09745">
    <property type="entry name" value="NSRP1_N"/>
    <property type="match status" value="1"/>
</dbReference>
<proteinExistence type="inferred from homology"/>
<feature type="domain" description="Nuclear speckle splicing regulatory protein 1 N-terminal" evidence="6">
    <location>
        <begin position="57"/>
        <end position="175"/>
    </location>
</feature>
<evidence type="ECO:0000259" key="6">
    <source>
        <dbReference type="Pfam" id="PF09745"/>
    </source>
</evidence>
<evidence type="ECO:0000256" key="1">
    <source>
        <dbReference type="ARBA" id="ARBA00010126"/>
    </source>
</evidence>
<evidence type="ECO:0000313" key="7">
    <source>
        <dbReference type="Proteomes" id="UP000515159"/>
    </source>
</evidence>
<keyword evidence="7" id="KW-1185">Reference proteome</keyword>
<feature type="region of interest" description="Disordered" evidence="5">
    <location>
        <begin position="150"/>
        <end position="170"/>
    </location>
</feature>
<feature type="region of interest" description="Disordered" evidence="5">
    <location>
        <begin position="190"/>
        <end position="483"/>
    </location>
</feature>
<evidence type="ECO:0000313" key="8">
    <source>
        <dbReference type="RefSeq" id="XP_033778601.1"/>
    </source>
</evidence>
<feature type="compositionally biased region" description="Polar residues" evidence="5">
    <location>
        <begin position="431"/>
        <end position="440"/>
    </location>
</feature>
<feature type="compositionally biased region" description="Basic and acidic residues" evidence="5">
    <location>
        <begin position="271"/>
        <end position="384"/>
    </location>
</feature>
<dbReference type="InParanoid" id="A0A6P8PT75"/>
<protein>
    <recommendedName>
        <fullName evidence="2">Nuclear speckle splicing regulatory protein 1</fullName>
    </recommendedName>
    <alternativeName>
        <fullName evidence="4">Coiled-coil domain-containing protein 55</fullName>
    </alternativeName>
</protein>
<dbReference type="KEGG" id="gsh:117349354"/>
<dbReference type="GeneID" id="117349354"/>